<comment type="caution">
    <text evidence="2">The sequence shown here is derived from an EMBL/GenBank/DDBJ whole genome shotgun (WGS) entry which is preliminary data.</text>
</comment>
<keyword evidence="3" id="KW-1185">Reference proteome</keyword>
<feature type="region of interest" description="Disordered" evidence="1">
    <location>
        <begin position="1"/>
        <end position="35"/>
    </location>
</feature>
<feature type="compositionally biased region" description="Basic residues" evidence="1">
    <location>
        <begin position="18"/>
        <end position="35"/>
    </location>
</feature>
<organism evidence="2 3">
    <name type="scientific">Pleuronectes platessa</name>
    <name type="common">European plaice</name>
    <dbReference type="NCBI Taxonomy" id="8262"/>
    <lineage>
        <taxon>Eukaryota</taxon>
        <taxon>Metazoa</taxon>
        <taxon>Chordata</taxon>
        <taxon>Craniata</taxon>
        <taxon>Vertebrata</taxon>
        <taxon>Euteleostomi</taxon>
        <taxon>Actinopterygii</taxon>
        <taxon>Neopterygii</taxon>
        <taxon>Teleostei</taxon>
        <taxon>Neoteleostei</taxon>
        <taxon>Acanthomorphata</taxon>
        <taxon>Carangaria</taxon>
        <taxon>Pleuronectiformes</taxon>
        <taxon>Pleuronectoidei</taxon>
        <taxon>Pleuronectidae</taxon>
        <taxon>Pleuronectes</taxon>
    </lineage>
</organism>
<dbReference type="AlphaFoldDB" id="A0A9N7Y8X4"/>
<name>A0A9N7Y8X4_PLEPL</name>
<sequence length="168" mass="19412">MAASALYGKQRRAQAQQRRLRSPRQNSPKKHSKRSKITIKRRLSDYIRRLSVKIKRRSTEKQARQTIRRELVATFPRLSRHLELLPSSESFAFDGRYFHLPYTQVMIEFLPIVEAVSIPRRLPWPVSHFGAFFVVSLGVSAASWRCSVSVRSPRLAPLLCESRSPPLS</sequence>
<reference evidence="2" key="1">
    <citation type="submission" date="2020-03" db="EMBL/GenBank/DDBJ databases">
        <authorList>
            <person name="Weist P."/>
        </authorList>
    </citation>
    <scope>NUCLEOTIDE SEQUENCE</scope>
</reference>
<evidence type="ECO:0000256" key="1">
    <source>
        <dbReference type="SAM" id="MobiDB-lite"/>
    </source>
</evidence>
<evidence type="ECO:0000313" key="2">
    <source>
        <dbReference type="EMBL" id="CAB1415654.1"/>
    </source>
</evidence>
<dbReference type="EMBL" id="CADEAL010000167">
    <property type="protein sequence ID" value="CAB1415654.1"/>
    <property type="molecule type" value="Genomic_DNA"/>
</dbReference>
<accession>A0A9N7Y8X4</accession>
<evidence type="ECO:0000313" key="3">
    <source>
        <dbReference type="Proteomes" id="UP001153269"/>
    </source>
</evidence>
<proteinExistence type="predicted"/>
<gene>
    <name evidence="2" type="ORF">PLEPLA_LOCUS3372</name>
</gene>
<dbReference type="Proteomes" id="UP001153269">
    <property type="component" value="Unassembled WGS sequence"/>
</dbReference>
<protein>
    <submittedName>
        <fullName evidence="2">Uncharacterized protein</fullName>
    </submittedName>
</protein>